<evidence type="ECO:0000313" key="2">
    <source>
        <dbReference type="EMBL" id="JAD66168.1"/>
    </source>
</evidence>
<feature type="compositionally biased region" description="Pro residues" evidence="1">
    <location>
        <begin position="46"/>
        <end position="59"/>
    </location>
</feature>
<dbReference type="EMBL" id="GBRH01231727">
    <property type="protein sequence ID" value="JAD66168.1"/>
    <property type="molecule type" value="Transcribed_RNA"/>
</dbReference>
<protein>
    <submittedName>
        <fullName evidence="2">Uncharacterized protein</fullName>
    </submittedName>
</protein>
<reference evidence="2" key="2">
    <citation type="journal article" date="2015" name="Data Brief">
        <title>Shoot transcriptome of the giant reed, Arundo donax.</title>
        <authorList>
            <person name="Barrero R.A."/>
            <person name="Guerrero F.D."/>
            <person name="Moolhuijzen P."/>
            <person name="Goolsby J.A."/>
            <person name="Tidwell J."/>
            <person name="Bellgard S.E."/>
            <person name="Bellgard M.I."/>
        </authorList>
    </citation>
    <scope>NUCLEOTIDE SEQUENCE</scope>
    <source>
        <tissue evidence="2">Shoot tissue taken approximately 20 cm above the soil surface</tissue>
    </source>
</reference>
<feature type="compositionally biased region" description="Basic and acidic residues" evidence="1">
    <location>
        <begin position="15"/>
        <end position="28"/>
    </location>
</feature>
<accession>A0A0A9BVF1</accession>
<organism evidence="2">
    <name type="scientific">Arundo donax</name>
    <name type="common">Giant reed</name>
    <name type="synonym">Donax arundinaceus</name>
    <dbReference type="NCBI Taxonomy" id="35708"/>
    <lineage>
        <taxon>Eukaryota</taxon>
        <taxon>Viridiplantae</taxon>
        <taxon>Streptophyta</taxon>
        <taxon>Embryophyta</taxon>
        <taxon>Tracheophyta</taxon>
        <taxon>Spermatophyta</taxon>
        <taxon>Magnoliopsida</taxon>
        <taxon>Liliopsida</taxon>
        <taxon>Poales</taxon>
        <taxon>Poaceae</taxon>
        <taxon>PACMAD clade</taxon>
        <taxon>Arundinoideae</taxon>
        <taxon>Arundineae</taxon>
        <taxon>Arundo</taxon>
    </lineage>
</organism>
<sequence length="59" mass="6456">MAASSLEPEPSSPGGEREGTHEDEERMRRGARIRGKARGYLVNMFPNPPPSPILLPPLC</sequence>
<name>A0A0A9BVF1_ARUDO</name>
<evidence type="ECO:0000256" key="1">
    <source>
        <dbReference type="SAM" id="MobiDB-lite"/>
    </source>
</evidence>
<feature type="region of interest" description="Disordered" evidence="1">
    <location>
        <begin position="1"/>
        <end position="59"/>
    </location>
</feature>
<proteinExistence type="predicted"/>
<feature type="compositionally biased region" description="Low complexity" evidence="1">
    <location>
        <begin position="1"/>
        <end position="14"/>
    </location>
</feature>
<reference evidence="2" key="1">
    <citation type="submission" date="2014-09" db="EMBL/GenBank/DDBJ databases">
        <authorList>
            <person name="Magalhaes I.L.F."/>
            <person name="Oliveira U."/>
            <person name="Santos F.R."/>
            <person name="Vidigal T.H.D.A."/>
            <person name="Brescovit A.D."/>
            <person name="Santos A.J."/>
        </authorList>
    </citation>
    <scope>NUCLEOTIDE SEQUENCE</scope>
    <source>
        <tissue evidence="2">Shoot tissue taken approximately 20 cm above the soil surface</tissue>
    </source>
</reference>
<dbReference type="AlphaFoldDB" id="A0A0A9BVF1"/>